<gene>
    <name evidence="1" type="ORF">B9Z07_06105</name>
</gene>
<sequence>MSRRIGSPTPSAVHLARDVAMARGACVWTAIRFVAQPPGWRPGNRSETTEEPRCRTFIPCARTRERRYAVGISSHHPRSRRTHRWNTT</sequence>
<dbReference type="Proteomes" id="UP000244809">
    <property type="component" value="Chromosome 1"/>
</dbReference>
<dbReference type="AlphaFoldDB" id="A0AAD0J038"/>
<evidence type="ECO:0000313" key="1">
    <source>
        <dbReference type="EMBL" id="AWG28469.1"/>
    </source>
</evidence>
<evidence type="ECO:0000313" key="2">
    <source>
        <dbReference type="Proteomes" id="UP000244809"/>
    </source>
</evidence>
<accession>A0AAD0J038</accession>
<reference evidence="1 2" key="1">
    <citation type="submission" date="2017-04" db="EMBL/GenBank/DDBJ databases">
        <title>Complete genome sequence of Burkholderia cenocepacia PC184 Midwest clone.</title>
        <authorList>
            <person name="Mulks M.H."/>
            <person name="Cooper V.S."/>
        </authorList>
    </citation>
    <scope>NUCLEOTIDE SEQUENCE [LARGE SCALE GENOMIC DNA]</scope>
    <source>
        <strain evidence="1 2">PC184 Mulks</strain>
    </source>
</reference>
<protein>
    <submittedName>
        <fullName evidence="1">Uncharacterized protein</fullName>
    </submittedName>
</protein>
<name>A0AAD0J038_9BURK</name>
<organism evidence="1 2">
    <name type="scientific">Burkholderia cenocepacia</name>
    <dbReference type="NCBI Taxonomy" id="95486"/>
    <lineage>
        <taxon>Bacteria</taxon>
        <taxon>Pseudomonadati</taxon>
        <taxon>Pseudomonadota</taxon>
        <taxon>Betaproteobacteria</taxon>
        <taxon>Burkholderiales</taxon>
        <taxon>Burkholderiaceae</taxon>
        <taxon>Burkholderia</taxon>
        <taxon>Burkholderia cepacia complex</taxon>
    </lineage>
</organism>
<proteinExistence type="predicted"/>
<dbReference type="EMBL" id="CP021067">
    <property type="protein sequence ID" value="AWG28469.1"/>
    <property type="molecule type" value="Genomic_DNA"/>
</dbReference>